<name>A0A0B0I619_9BACI</name>
<evidence type="ECO:0000313" key="1">
    <source>
        <dbReference type="EMBL" id="KHF37853.1"/>
    </source>
</evidence>
<keyword evidence="2" id="KW-1185">Reference proteome</keyword>
<dbReference type="Proteomes" id="UP000030832">
    <property type="component" value="Unassembled WGS sequence"/>
</dbReference>
<organism evidence="1 2">
    <name type="scientific">Halalkalibacter okhensis</name>
    <dbReference type="NCBI Taxonomy" id="333138"/>
    <lineage>
        <taxon>Bacteria</taxon>
        <taxon>Bacillati</taxon>
        <taxon>Bacillota</taxon>
        <taxon>Bacilli</taxon>
        <taxon>Bacillales</taxon>
        <taxon>Bacillaceae</taxon>
        <taxon>Halalkalibacter</taxon>
    </lineage>
</organism>
<proteinExistence type="predicted"/>
<comment type="caution">
    <text evidence="1">The sequence shown here is derived from an EMBL/GenBank/DDBJ whole genome shotgun (WGS) entry which is preliminary data.</text>
</comment>
<protein>
    <submittedName>
        <fullName evidence="1">Uncharacterized protein</fullName>
    </submittedName>
</protein>
<dbReference type="AlphaFoldDB" id="A0A0B0I619"/>
<dbReference type="EMBL" id="JRJU01000066">
    <property type="protein sequence ID" value="KHF37853.1"/>
    <property type="molecule type" value="Genomic_DNA"/>
</dbReference>
<reference evidence="1 2" key="1">
    <citation type="submission" date="2014-09" db="EMBL/GenBank/DDBJ databases">
        <title>Genome sequencing and annotation of Bacillus Okhensis strain Kh10-101T.</title>
        <authorList>
            <person name="Prakash J.S."/>
        </authorList>
    </citation>
    <scope>NUCLEOTIDE SEQUENCE [LARGE SCALE GENOMIC DNA]</scope>
    <source>
        <strain evidence="2">Kh10-101T</strain>
    </source>
</reference>
<dbReference type="eggNOG" id="ENOG5033FHU">
    <property type="taxonomic scope" value="Bacteria"/>
</dbReference>
<accession>A0A0B0I619</accession>
<sequence length="85" mass="9735">MGLIDANSDGEIKGEHDAYDIFVNEEFVGKKLLLTQSENVDDVVHFLKQQGVQQVFGQLDGDHYVIHSEESERVKQILDTYLQNR</sequence>
<evidence type="ECO:0000313" key="2">
    <source>
        <dbReference type="Proteomes" id="UP000030832"/>
    </source>
</evidence>
<gene>
    <name evidence="1" type="ORF">LQ50_24960</name>
</gene>